<keyword evidence="2" id="KW-0813">Transport</keyword>
<evidence type="ECO:0000256" key="4">
    <source>
        <dbReference type="SAM" id="SignalP"/>
    </source>
</evidence>
<dbReference type="PANTHER" id="PTHR30085">
    <property type="entry name" value="AMINO ACID ABC TRANSPORTER PERMEASE"/>
    <property type="match status" value="1"/>
</dbReference>
<reference evidence="6 7" key="1">
    <citation type="submission" date="2016-05" db="EMBL/GenBank/DDBJ databases">
        <authorList>
            <person name="Lavstsen T."/>
            <person name="Jespersen J.S."/>
        </authorList>
    </citation>
    <scope>NUCLEOTIDE SEQUENCE [LARGE SCALE GENOMIC DNA]</scope>
    <source>
        <strain evidence="6 7">B7-9</strain>
    </source>
</reference>
<comment type="caution">
    <text evidence="6">The sequence shown here is derived from an EMBL/GenBank/DDBJ whole genome shotgun (WGS) entry which is preliminary data.</text>
</comment>
<dbReference type="PROSITE" id="PS51257">
    <property type="entry name" value="PROKAR_LIPOPROTEIN"/>
    <property type="match status" value="1"/>
</dbReference>
<dbReference type="EMBL" id="LYXE01000012">
    <property type="protein sequence ID" value="PDW01177.1"/>
    <property type="molecule type" value="Genomic_DNA"/>
</dbReference>
<proteinExistence type="inferred from homology"/>
<evidence type="ECO:0000313" key="7">
    <source>
        <dbReference type="Proteomes" id="UP000220922"/>
    </source>
</evidence>
<dbReference type="InterPro" id="IPR051455">
    <property type="entry name" value="Bact_solute-bind_prot3"/>
</dbReference>
<organism evidence="6 7">
    <name type="scientific">Candidatus Chloroploca asiatica</name>
    <dbReference type="NCBI Taxonomy" id="1506545"/>
    <lineage>
        <taxon>Bacteria</taxon>
        <taxon>Bacillati</taxon>
        <taxon>Chloroflexota</taxon>
        <taxon>Chloroflexia</taxon>
        <taxon>Chloroflexales</taxon>
        <taxon>Chloroflexineae</taxon>
        <taxon>Oscillochloridaceae</taxon>
        <taxon>Candidatus Chloroploca</taxon>
    </lineage>
</organism>
<dbReference type="Gene3D" id="3.40.190.10">
    <property type="entry name" value="Periplasmic binding protein-like II"/>
    <property type="match status" value="2"/>
</dbReference>
<evidence type="ECO:0000313" key="6">
    <source>
        <dbReference type="EMBL" id="PDW01177.1"/>
    </source>
</evidence>
<dbReference type="Pfam" id="PF00497">
    <property type="entry name" value="SBP_bac_3"/>
    <property type="match status" value="1"/>
</dbReference>
<comment type="similarity">
    <text evidence="1">Belongs to the bacterial solute-binding protein 3 family.</text>
</comment>
<dbReference type="CDD" id="cd13692">
    <property type="entry name" value="PBP2_BztA"/>
    <property type="match status" value="1"/>
</dbReference>
<dbReference type="AlphaFoldDB" id="A0A2H3LEL1"/>
<dbReference type="SMART" id="SM00062">
    <property type="entry name" value="PBPb"/>
    <property type="match status" value="1"/>
</dbReference>
<dbReference type="GO" id="GO:0006865">
    <property type="term" value="P:amino acid transport"/>
    <property type="evidence" value="ECO:0007669"/>
    <property type="project" value="TreeGrafter"/>
</dbReference>
<dbReference type="SUPFAM" id="SSF53850">
    <property type="entry name" value="Periplasmic binding protein-like II"/>
    <property type="match status" value="1"/>
</dbReference>
<name>A0A2H3LEL1_9CHLR</name>
<dbReference type="Proteomes" id="UP000220922">
    <property type="component" value="Unassembled WGS sequence"/>
</dbReference>
<keyword evidence="7" id="KW-1185">Reference proteome</keyword>
<evidence type="ECO:0000256" key="2">
    <source>
        <dbReference type="ARBA" id="ARBA00022448"/>
    </source>
</evidence>
<evidence type="ECO:0000259" key="5">
    <source>
        <dbReference type="SMART" id="SM00062"/>
    </source>
</evidence>
<feature type="signal peptide" evidence="4">
    <location>
        <begin position="1"/>
        <end position="23"/>
    </location>
</feature>
<dbReference type="RefSeq" id="WP_245860165.1">
    <property type="nucleotide sequence ID" value="NZ_LYXE01000012.1"/>
</dbReference>
<gene>
    <name evidence="6" type="ORF">A9Q02_21210</name>
</gene>
<evidence type="ECO:0000256" key="1">
    <source>
        <dbReference type="ARBA" id="ARBA00010333"/>
    </source>
</evidence>
<accession>A0A2H3LEL1</accession>
<evidence type="ECO:0000256" key="3">
    <source>
        <dbReference type="ARBA" id="ARBA00022729"/>
    </source>
</evidence>
<dbReference type="InterPro" id="IPR001638">
    <property type="entry name" value="Solute-binding_3/MltF_N"/>
</dbReference>
<sequence length="408" mass="44004">MPRSLSASLLIIMLILLSACTLPFDEPGATAPPAIIVTPTPRLDATEAVAEVPPTAVPTEIPMGATPEVPSVSAPRLLEQVLARGRLICGVNEDLPGFASPDPNQTGNYRGFDADFCRVIAAAVFGDATAVEFIPLNVSARFRAVVNGDVDVLIRNTTWTALRDTGLQDDQLGLIRLDFGPIIFHDGQRFMIREGLTTTNGQPVVDVAGLFGKSICVIDNTTSTLNLRDQMAARGLPYIPIIKATTDEAFAAYDNEECDAITSDTSQLVGRRVTLSNPSAHTILAEQISREPLAPVVIEHDSQWRDIVSWAIFGTIYAEELDVTSRNLSQALNSSNPDIQRLLGRSGNIGVNLGLTNDFALNIIREVGNYEEIYNRNLGPDTPFDLDRGPNKAWNKGGGGVLSSPPFR</sequence>
<feature type="chain" id="PRO_5013850504" description="Solute-binding protein family 3/N-terminal domain-containing protein" evidence="4">
    <location>
        <begin position="24"/>
        <end position="408"/>
    </location>
</feature>
<protein>
    <recommendedName>
        <fullName evidence="5">Solute-binding protein family 3/N-terminal domain-containing protein</fullName>
    </recommendedName>
</protein>
<keyword evidence="3 4" id="KW-0732">Signal</keyword>
<feature type="domain" description="Solute-binding protein family 3/N-terminal" evidence="5">
    <location>
        <begin position="86"/>
        <end position="331"/>
    </location>
</feature>
<dbReference type="PANTHER" id="PTHR30085:SF7">
    <property type="entry name" value="AMINO-ACID ABC TRANSPORTER-BINDING PROTEIN YHDW-RELATED"/>
    <property type="match status" value="1"/>
</dbReference>